<proteinExistence type="inferred from homology"/>
<evidence type="ECO:0000256" key="4">
    <source>
        <dbReference type="ARBA" id="ARBA00023015"/>
    </source>
</evidence>
<keyword evidence="5" id="KW-0804">Transcription</keyword>
<accession>A0A2P6TVM2</accession>
<dbReference type="PROSITE" id="PS00678">
    <property type="entry name" value="WD_REPEATS_1"/>
    <property type="match status" value="1"/>
</dbReference>
<dbReference type="SMART" id="SM00320">
    <property type="entry name" value="WD40"/>
    <property type="match status" value="4"/>
</dbReference>
<dbReference type="OrthoDB" id="7318948at2759"/>
<keyword evidence="2 6" id="KW-0853">WD repeat</keyword>
<feature type="compositionally biased region" description="Gly residues" evidence="7">
    <location>
        <begin position="397"/>
        <end position="407"/>
    </location>
</feature>
<feature type="repeat" description="WD" evidence="6">
    <location>
        <begin position="118"/>
        <end position="154"/>
    </location>
</feature>
<dbReference type="PANTHER" id="PTHR10253">
    <property type="entry name" value="POLYCOMB PROTEIN"/>
    <property type="match status" value="1"/>
</dbReference>
<evidence type="ECO:0000313" key="8">
    <source>
        <dbReference type="EMBL" id="PRW58113.1"/>
    </source>
</evidence>
<dbReference type="InterPro" id="IPR051243">
    <property type="entry name" value="PcG_WD-repeat"/>
</dbReference>
<dbReference type="STRING" id="3076.A0A2P6TVM2"/>
<dbReference type="Gene3D" id="2.130.10.10">
    <property type="entry name" value="YVTN repeat-like/Quinoprotein amine dehydrogenase"/>
    <property type="match status" value="1"/>
</dbReference>
<dbReference type="EMBL" id="LHPG02000005">
    <property type="protein sequence ID" value="PRW58113.1"/>
    <property type="molecule type" value="Genomic_DNA"/>
</dbReference>
<keyword evidence="4" id="KW-0805">Transcription regulation</keyword>
<dbReference type="AlphaFoldDB" id="A0A2P6TVM2"/>
<dbReference type="SUPFAM" id="SSF50978">
    <property type="entry name" value="WD40 repeat-like"/>
    <property type="match status" value="1"/>
</dbReference>
<evidence type="ECO:0000256" key="5">
    <source>
        <dbReference type="ARBA" id="ARBA00023163"/>
    </source>
</evidence>
<dbReference type="GO" id="GO:0004623">
    <property type="term" value="F:phospholipase A2 activity"/>
    <property type="evidence" value="ECO:0007669"/>
    <property type="project" value="InterPro"/>
</dbReference>
<evidence type="ECO:0000256" key="3">
    <source>
        <dbReference type="ARBA" id="ARBA00022737"/>
    </source>
</evidence>
<keyword evidence="3" id="KW-0677">Repeat</keyword>
<protein>
    <submittedName>
        <fullName evidence="8">Polycomb group FIE2 isoform X2</fullName>
    </submittedName>
</protein>
<dbReference type="PROSITE" id="PS50294">
    <property type="entry name" value="WD_REPEATS_REGION"/>
    <property type="match status" value="1"/>
</dbReference>
<dbReference type="Proteomes" id="UP000239899">
    <property type="component" value="Unassembled WGS sequence"/>
</dbReference>
<dbReference type="GO" id="GO:0006644">
    <property type="term" value="P:phospholipid metabolic process"/>
    <property type="evidence" value="ECO:0007669"/>
    <property type="project" value="InterPro"/>
</dbReference>
<keyword evidence="9" id="KW-1185">Reference proteome</keyword>
<dbReference type="InterPro" id="IPR001680">
    <property type="entry name" value="WD40_rpt"/>
</dbReference>
<comment type="similarity">
    <text evidence="1">Belongs to the WD repeat ESC family.</text>
</comment>
<dbReference type="InterPro" id="IPR015943">
    <property type="entry name" value="WD40/YVTN_repeat-like_dom_sf"/>
</dbReference>
<comment type="caution">
    <text evidence="8">The sequence shown here is derived from an EMBL/GenBank/DDBJ whole genome shotgun (WGS) entry which is preliminary data.</text>
</comment>
<feature type="region of interest" description="Disordered" evidence="7">
    <location>
        <begin position="387"/>
        <end position="420"/>
    </location>
</feature>
<gene>
    <name evidence="8" type="ORF">C2E21_3174</name>
</gene>
<name>A0A2P6TVM2_CHLSO</name>
<dbReference type="InterPro" id="IPR036322">
    <property type="entry name" value="WD40_repeat_dom_sf"/>
</dbReference>
<dbReference type="InterPro" id="IPR019775">
    <property type="entry name" value="WD40_repeat_CS"/>
</dbReference>
<evidence type="ECO:0000256" key="7">
    <source>
        <dbReference type="SAM" id="MobiDB-lite"/>
    </source>
</evidence>
<dbReference type="PROSITE" id="PS50082">
    <property type="entry name" value="WD_REPEATS_2"/>
    <property type="match status" value="1"/>
</dbReference>
<evidence type="ECO:0000256" key="6">
    <source>
        <dbReference type="PROSITE-ProRule" id="PRU00221"/>
    </source>
</evidence>
<dbReference type="Gene3D" id="1.20.90.10">
    <property type="entry name" value="Phospholipase A2 domain"/>
    <property type="match status" value="1"/>
</dbReference>
<dbReference type="GO" id="GO:0050482">
    <property type="term" value="P:arachidonate secretion"/>
    <property type="evidence" value="ECO:0007669"/>
    <property type="project" value="InterPro"/>
</dbReference>
<sequence length="558" mass="60400">MATAASQPPSSSWHWKETAWLAEGHRQPLYCGAFNHWSPLLADLVATVGSNRATIYRCLPDGGLQVVQCYVDKDASEEYFVCAWSVDEASGAPLLLLAGKKGLLLAINALTGTLEAQLEGHGSSINDIAVHPDRPNLVVTASRDQSLRMWNLRTRCCVLVFQGDGGHRNEVLTLSWKTEGQGAPADSQSGEAHRGDLGMLLSAGMDNQIKIWGLQPYAHVVAASEEWVSGGPRVFPTSHVTMPLFSTERPHWNYVDCVRWLGDFVLSKSVDNLLVCWQPDTSTLQHSRDGDVKFVQELTLEDCDKMWWLRFALDYWGSVLAIGTMRGRVLVFDPNSVQAAPKARLKPRRSAGLKGDQRAPLVRQTAVSFDGSIIVACHHDGSITRYDRAEAPSSSGGQTGGSWGGQTTGTASVASGRTMAPAEQAPTRALKGIEVAGAAEVTPVKPKDLFDWVDAIGDTVFGECTWGNCCGAGCDCTEDSDAKDRLDRACRAHDVCYGGDEWTSCDATCRCDGELADKAEEYAGLDCDTIDYADCEEMKGKAEPIAAAMRAKLDICSC</sequence>
<evidence type="ECO:0000256" key="2">
    <source>
        <dbReference type="ARBA" id="ARBA00022574"/>
    </source>
</evidence>
<evidence type="ECO:0000313" key="9">
    <source>
        <dbReference type="Proteomes" id="UP000239899"/>
    </source>
</evidence>
<dbReference type="Pfam" id="PF00400">
    <property type="entry name" value="WD40"/>
    <property type="match status" value="1"/>
</dbReference>
<dbReference type="InterPro" id="IPR036444">
    <property type="entry name" value="PLipase_A2_dom_sf"/>
</dbReference>
<evidence type="ECO:0000256" key="1">
    <source>
        <dbReference type="ARBA" id="ARBA00008075"/>
    </source>
</evidence>
<reference evidence="8 9" key="1">
    <citation type="journal article" date="2018" name="Plant J.">
        <title>Genome sequences of Chlorella sorokiniana UTEX 1602 and Micractinium conductrix SAG 241.80: implications to maltose excretion by a green alga.</title>
        <authorList>
            <person name="Arriola M.B."/>
            <person name="Velmurugan N."/>
            <person name="Zhang Y."/>
            <person name="Plunkett M.H."/>
            <person name="Hondzo H."/>
            <person name="Barney B.M."/>
        </authorList>
    </citation>
    <scope>NUCLEOTIDE SEQUENCE [LARGE SCALE GENOMIC DNA]</scope>
    <source>
        <strain evidence="9">UTEX 1602</strain>
    </source>
</reference>
<organism evidence="8 9">
    <name type="scientific">Chlorella sorokiniana</name>
    <name type="common">Freshwater green alga</name>
    <dbReference type="NCBI Taxonomy" id="3076"/>
    <lineage>
        <taxon>Eukaryota</taxon>
        <taxon>Viridiplantae</taxon>
        <taxon>Chlorophyta</taxon>
        <taxon>core chlorophytes</taxon>
        <taxon>Trebouxiophyceae</taxon>
        <taxon>Chlorellales</taxon>
        <taxon>Chlorellaceae</taxon>
        <taxon>Chlorella clade</taxon>
        <taxon>Chlorella</taxon>
    </lineage>
</organism>